<evidence type="ECO:0000256" key="5">
    <source>
        <dbReference type="ARBA" id="ARBA00023180"/>
    </source>
</evidence>
<dbReference type="PANTHER" id="PTHR24049">
    <property type="entry name" value="CRUMBS FAMILY MEMBER"/>
    <property type="match status" value="1"/>
</dbReference>
<dbReference type="PROSITE" id="PS00010">
    <property type="entry name" value="ASX_HYDROXYL"/>
    <property type="match status" value="1"/>
</dbReference>
<feature type="disulfide bond" evidence="6">
    <location>
        <begin position="6"/>
        <end position="15"/>
    </location>
</feature>
<keyword evidence="8" id="KW-1185">Reference proteome</keyword>
<proteinExistence type="predicted"/>
<sequence>MPTCRCFPGWTGPLCDSDIDECVDHSGPCINGGRCENLPGNFTCHCPNNYLGLFCEIEDLCFKNFCLNDAECRQIDLARYECICKHGFTGSNCEKVIGPCHVNPCKNGGICIEESGSSARCQCGSDYKVYSNKHFMKKQKILSYGVASIPIDYY</sequence>
<dbReference type="PROSITE" id="PS00022">
    <property type="entry name" value="EGF_1"/>
    <property type="match status" value="3"/>
</dbReference>
<feature type="domain" description="EGF-like" evidence="7">
    <location>
        <begin position="96"/>
        <end position="136"/>
    </location>
</feature>
<dbReference type="SMART" id="SM00181">
    <property type="entry name" value="EGF"/>
    <property type="match status" value="3"/>
</dbReference>
<dbReference type="InterPro" id="IPR018097">
    <property type="entry name" value="EGF_Ca-bd_CS"/>
</dbReference>
<dbReference type="PROSITE" id="PS50026">
    <property type="entry name" value="EGF_3"/>
    <property type="match status" value="4"/>
</dbReference>
<keyword evidence="2" id="KW-0732">Signal</keyword>
<evidence type="ECO:0000313" key="9">
    <source>
        <dbReference type="WBParaSite" id="nRc.2.0.1.t39912-RA"/>
    </source>
</evidence>
<protein>
    <submittedName>
        <fullName evidence="9">EGF-like domain-containing protein</fullName>
    </submittedName>
</protein>
<organism evidence="8 9">
    <name type="scientific">Romanomermis culicivorax</name>
    <name type="common">Nematode worm</name>
    <dbReference type="NCBI Taxonomy" id="13658"/>
    <lineage>
        <taxon>Eukaryota</taxon>
        <taxon>Metazoa</taxon>
        <taxon>Ecdysozoa</taxon>
        <taxon>Nematoda</taxon>
        <taxon>Enoplea</taxon>
        <taxon>Dorylaimia</taxon>
        <taxon>Mermithida</taxon>
        <taxon>Mermithoidea</taxon>
        <taxon>Mermithidae</taxon>
        <taxon>Romanomermis</taxon>
    </lineage>
</organism>
<keyword evidence="1 6" id="KW-0245">EGF-like domain</keyword>
<dbReference type="GO" id="GO:0005509">
    <property type="term" value="F:calcium ion binding"/>
    <property type="evidence" value="ECO:0007669"/>
    <property type="project" value="InterPro"/>
</dbReference>
<reference evidence="9" key="1">
    <citation type="submission" date="2022-11" db="UniProtKB">
        <authorList>
            <consortium name="WormBaseParasite"/>
        </authorList>
    </citation>
    <scope>IDENTIFICATION</scope>
</reference>
<feature type="domain" description="EGF-like" evidence="7">
    <location>
        <begin position="57"/>
        <end position="94"/>
    </location>
</feature>
<comment type="caution">
    <text evidence="6">Lacks conserved residue(s) required for the propagation of feature annotation.</text>
</comment>
<dbReference type="GO" id="GO:0016020">
    <property type="term" value="C:membrane"/>
    <property type="evidence" value="ECO:0007669"/>
    <property type="project" value="UniProtKB-SubCell"/>
</dbReference>
<feature type="disulfide bond" evidence="6">
    <location>
        <begin position="84"/>
        <end position="93"/>
    </location>
</feature>
<dbReference type="PROSITE" id="PS01186">
    <property type="entry name" value="EGF_2"/>
    <property type="match status" value="2"/>
</dbReference>
<dbReference type="WBParaSite" id="nRc.2.0.1.t39912-RA">
    <property type="protein sequence ID" value="nRc.2.0.1.t39912-RA"/>
    <property type="gene ID" value="nRc.2.0.1.g39912"/>
</dbReference>
<dbReference type="PROSITE" id="PS01187">
    <property type="entry name" value="EGF_CA"/>
    <property type="match status" value="1"/>
</dbReference>
<dbReference type="CDD" id="cd00054">
    <property type="entry name" value="EGF_CA"/>
    <property type="match status" value="1"/>
</dbReference>
<feature type="domain" description="EGF-like" evidence="7">
    <location>
        <begin position="18"/>
        <end position="56"/>
    </location>
</feature>
<dbReference type="AlphaFoldDB" id="A0A915KM42"/>
<dbReference type="Gene3D" id="2.10.25.10">
    <property type="entry name" value="Laminin"/>
    <property type="match status" value="3"/>
</dbReference>
<dbReference type="InterPro" id="IPR051022">
    <property type="entry name" value="Notch_Cell-Fate_Det"/>
</dbReference>
<keyword evidence="4 6" id="KW-1015">Disulfide bond</keyword>
<keyword evidence="5" id="KW-0325">Glycoprotein</keyword>
<dbReference type="OMA" id="NANDCFS"/>
<evidence type="ECO:0000256" key="4">
    <source>
        <dbReference type="ARBA" id="ARBA00023157"/>
    </source>
</evidence>
<dbReference type="SMART" id="SM00179">
    <property type="entry name" value="EGF_CA"/>
    <property type="match status" value="2"/>
</dbReference>
<accession>A0A915KM42</accession>
<evidence type="ECO:0000256" key="3">
    <source>
        <dbReference type="ARBA" id="ARBA00022737"/>
    </source>
</evidence>
<evidence type="ECO:0000256" key="1">
    <source>
        <dbReference type="ARBA" id="ARBA00022536"/>
    </source>
</evidence>
<name>A0A915KM42_ROMCU</name>
<evidence type="ECO:0000256" key="2">
    <source>
        <dbReference type="ARBA" id="ARBA00022729"/>
    </source>
</evidence>
<dbReference type="InterPro" id="IPR000152">
    <property type="entry name" value="EGF-type_Asp/Asn_hydroxyl_site"/>
</dbReference>
<evidence type="ECO:0000256" key="6">
    <source>
        <dbReference type="PROSITE-ProRule" id="PRU00076"/>
    </source>
</evidence>
<dbReference type="FunFam" id="2.10.25.10:FF:000327">
    <property type="entry name" value="neurogenic locus notch homolog protein 4"/>
    <property type="match status" value="1"/>
</dbReference>
<evidence type="ECO:0000313" key="8">
    <source>
        <dbReference type="Proteomes" id="UP000887565"/>
    </source>
</evidence>
<feature type="domain" description="EGF-like" evidence="7">
    <location>
        <begin position="1"/>
        <end position="16"/>
    </location>
</feature>
<dbReference type="Proteomes" id="UP000887565">
    <property type="component" value="Unplaced"/>
</dbReference>
<evidence type="ECO:0000259" key="7">
    <source>
        <dbReference type="PROSITE" id="PS50026"/>
    </source>
</evidence>
<keyword evidence="3" id="KW-0677">Repeat</keyword>
<dbReference type="Pfam" id="PF00008">
    <property type="entry name" value="EGF"/>
    <property type="match status" value="3"/>
</dbReference>
<dbReference type="SUPFAM" id="SSF57196">
    <property type="entry name" value="EGF/Laminin"/>
    <property type="match status" value="3"/>
</dbReference>
<feature type="disulfide bond" evidence="6">
    <location>
        <begin position="46"/>
        <end position="55"/>
    </location>
</feature>
<dbReference type="InterPro" id="IPR000742">
    <property type="entry name" value="EGF"/>
</dbReference>
<dbReference type="InterPro" id="IPR001881">
    <property type="entry name" value="EGF-like_Ca-bd_dom"/>
</dbReference>